<keyword evidence="8" id="KW-1003">Cell membrane</keyword>
<keyword evidence="2 8" id="KW-0813">Transport</keyword>
<comment type="subunit">
    <text evidence="8">Component of the Sec protein translocase complex. Heterotrimer consisting of SecY, SecE and SecG subunits. The heterotrimers can form oligomers, although 1 heterotrimer is thought to be able to translocate proteins. Interacts with the ribosome. Interacts with SecDF, and other proteins may be involved. Interacts with SecA.</text>
</comment>
<organism evidence="9 10">
    <name type="scientific">Latilactobacillus graminis DSM 20719</name>
    <dbReference type="NCBI Taxonomy" id="1423752"/>
    <lineage>
        <taxon>Bacteria</taxon>
        <taxon>Bacillati</taxon>
        <taxon>Bacillota</taxon>
        <taxon>Bacilli</taxon>
        <taxon>Lactobacillales</taxon>
        <taxon>Lactobacillaceae</taxon>
        <taxon>Latilactobacillus</taxon>
    </lineage>
</organism>
<keyword evidence="7 8" id="KW-0472">Membrane</keyword>
<evidence type="ECO:0000256" key="6">
    <source>
        <dbReference type="ARBA" id="ARBA00023010"/>
    </source>
</evidence>
<sequence length="57" mass="6517">MIKFFKSVGQEMKIVSWPNAKQTRKDATTVVMTSVLFAIFFGVVDFAILKVLQLFVF</sequence>
<proteinExistence type="inferred from homology"/>
<evidence type="ECO:0000313" key="9">
    <source>
        <dbReference type="EMBL" id="KRM24560.1"/>
    </source>
</evidence>
<dbReference type="GO" id="GO:0065002">
    <property type="term" value="P:intracellular protein transmembrane transport"/>
    <property type="evidence" value="ECO:0007669"/>
    <property type="project" value="UniProtKB-UniRule"/>
</dbReference>
<dbReference type="NCBIfam" id="TIGR00964">
    <property type="entry name" value="secE_bact"/>
    <property type="match status" value="1"/>
</dbReference>
<dbReference type="GO" id="GO:0043952">
    <property type="term" value="P:protein transport by the Sec complex"/>
    <property type="evidence" value="ECO:0007669"/>
    <property type="project" value="UniProtKB-UniRule"/>
</dbReference>
<evidence type="ECO:0000256" key="2">
    <source>
        <dbReference type="ARBA" id="ARBA00022448"/>
    </source>
</evidence>
<dbReference type="InterPro" id="IPR001901">
    <property type="entry name" value="Translocase_SecE/Sec61-g"/>
</dbReference>
<evidence type="ECO:0000256" key="1">
    <source>
        <dbReference type="ARBA" id="ARBA00004370"/>
    </source>
</evidence>
<dbReference type="GO" id="GO:0008320">
    <property type="term" value="F:protein transmembrane transporter activity"/>
    <property type="evidence" value="ECO:0007669"/>
    <property type="project" value="UniProtKB-UniRule"/>
</dbReference>
<dbReference type="AlphaFoldDB" id="A0AA89L5I6"/>
<keyword evidence="6 8" id="KW-0811">Translocation</keyword>
<dbReference type="EMBL" id="AYZB01000001">
    <property type="protein sequence ID" value="KRM24560.1"/>
    <property type="molecule type" value="Genomic_DNA"/>
</dbReference>
<dbReference type="GO" id="GO:0009306">
    <property type="term" value="P:protein secretion"/>
    <property type="evidence" value="ECO:0007669"/>
    <property type="project" value="UniProtKB-UniRule"/>
</dbReference>
<dbReference type="RefSeq" id="WP_057907351.1">
    <property type="nucleotide sequence ID" value="NZ_AYZB01000001.1"/>
</dbReference>
<accession>A0AA89L5I6</accession>
<dbReference type="HAMAP" id="MF_00422">
    <property type="entry name" value="SecE"/>
    <property type="match status" value="1"/>
</dbReference>
<evidence type="ECO:0000313" key="10">
    <source>
        <dbReference type="Proteomes" id="UP000050823"/>
    </source>
</evidence>
<reference evidence="9 10" key="1">
    <citation type="journal article" date="2015" name="Genome Announc.">
        <title>Expanding the biotechnology potential of lactobacilli through comparative genomics of 213 strains and associated genera.</title>
        <authorList>
            <person name="Sun Z."/>
            <person name="Harris H.M."/>
            <person name="McCann A."/>
            <person name="Guo C."/>
            <person name="Argimon S."/>
            <person name="Zhang W."/>
            <person name="Yang X."/>
            <person name="Jeffery I.B."/>
            <person name="Cooney J.C."/>
            <person name="Kagawa T.F."/>
            <person name="Liu W."/>
            <person name="Song Y."/>
            <person name="Salvetti E."/>
            <person name="Wrobel A."/>
            <person name="Rasinkangas P."/>
            <person name="Parkhill J."/>
            <person name="Rea M.C."/>
            <person name="O'Sullivan O."/>
            <person name="Ritari J."/>
            <person name="Douillard F.P."/>
            <person name="Paul Ross R."/>
            <person name="Yang R."/>
            <person name="Briner A.E."/>
            <person name="Felis G.E."/>
            <person name="de Vos W.M."/>
            <person name="Barrangou R."/>
            <person name="Klaenhammer T.R."/>
            <person name="Caufield P.W."/>
            <person name="Cui Y."/>
            <person name="Zhang H."/>
            <person name="O'Toole P.W."/>
        </authorList>
    </citation>
    <scope>NUCLEOTIDE SEQUENCE [LARGE SCALE GENOMIC DNA]</scope>
    <source>
        <strain evidence="9 10">DSM 20719</strain>
    </source>
</reference>
<dbReference type="Gene3D" id="1.20.5.1030">
    <property type="entry name" value="Preprotein translocase secy subunit"/>
    <property type="match status" value="1"/>
</dbReference>
<keyword evidence="3 8" id="KW-0812">Transmembrane</keyword>
<feature type="transmembrane region" description="Helical" evidence="8">
    <location>
        <begin position="30"/>
        <end position="56"/>
    </location>
</feature>
<name>A0AA89L5I6_9LACO</name>
<dbReference type="InterPro" id="IPR005807">
    <property type="entry name" value="SecE_bac"/>
</dbReference>
<dbReference type="GO" id="GO:0006605">
    <property type="term" value="P:protein targeting"/>
    <property type="evidence" value="ECO:0007669"/>
    <property type="project" value="UniProtKB-UniRule"/>
</dbReference>
<dbReference type="Pfam" id="PF00584">
    <property type="entry name" value="SecE"/>
    <property type="match status" value="1"/>
</dbReference>
<comment type="similarity">
    <text evidence="8">Belongs to the SecE/SEC61-gamma family.</text>
</comment>
<comment type="caution">
    <text evidence="9">The sequence shown here is derived from an EMBL/GenBank/DDBJ whole genome shotgun (WGS) entry which is preliminary data.</text>
</comment>
<comment type="subcellular location">
    <subcellularLocation>
        <location evidence="8">Cell membrane</location>
        <topology evidence="8">Single-pass membrane protein</topology>
    </subcellularLocation>
    <subcellularLocation>
        <location evidence="1">Membrane</location>
    </subcellularLocation>
</comment>
<dbReference type="Proteomes" id="UP000050823">
    <property type="component" value="Unassembled WGS sequence"/>
</dbReference>
<dbReference type="InterPro" id="IPR038379">
    <property type="entry name" value="SecE_sf"/>
</dbReference>
<keyword evidence="4 8" id="KW-0653">Protein transport</keyword>
<evidence type="ECO:0000256" key="7">
    <source>
        <dbReference type="ARBA" id="ARBA00023136"/>
    </source>
</evidence>
<keyword evidence="5 8" id="KW-1133">Transmembrane helix</keyword>
<gene>
    <name evidence="8" type="primary">secE</name>
    <name evidence="9" type="ORF">FC90_GL000266</name>
</gene>
<evidence type="ECO:0000256" key="5">
    <source>
        <dbReference type="ARBA" id="ARBA00022989"/>
    </source>
</evidence>
<evidence type="ECO:0000256" key="8">
    <source>
        <dbReference type="HAMAP-Rule" id="MF_00422"/>
    </source>
</evidence>
<protein>
    <recommendedName>
        <fullName evidence="8">Protein translocase subunit SecE</fullName>
    </recommendedName>
</protein>
<evidence type="ECO:0000256" key="4">
    <source>
        <dbReference type="ARBA" id="ARBA00022927"/>
    </source>
</evidence>
<comment type="function">
    <text evidence="8">Essential subunit of the Sec protein translocation channel SecYEG. Clamps together the 2 halves of SecY. May contact the channel plug during translocation.</text>
</comment>
<evidence type="ECO:0000256" key="3">
    <source>
        <dbReference type="ARBA" id="ARBA00022692"/>
    </source>
</evidence>
<dbReference type="GO" id="GO:0005886">
    <property type="term" value="C:plasma membrane"/>
    <property type="evidence" value="ECO:0007669"/>
    <property type="project" value="UniProtKB-SubCell"/>
</dbReference>